<gene>
    <name evidence="2" type="ORF">MsAc7_11950</name>
</gene>
<evidence type="ECO:0000256" key="1">
    <source>
        <dbReference type="SAM" id="MobiDB-lite"/>
    </source>
</evidence>
<dbReference type="EMBL" id="CP131060">
    <property type="protein sequence ID" value="WNY25643.1"/>
    <property type="molecule type" value="Genomic_DNA"/>
</dbReference>
<name>A0AA97A499_9EURY</name>
<dbReference type="Proteomes" id="UP001303587">
    <property type="component" value="Chromosome"/>
</dbReference>
<dbReference type="PANTHER" id="PTHR42203">
    <property type="entry name" value="UPF0058 PROTEIN MJ1205"/>
    <property type="match status" value="1"/>
</dbReference>
<dbReference type="InterPro" id="IPR002753">
    <property type="entry name" value="UPF0058"/>
</dbReference>
<reference evidence="2 3" key="1">
    <citation type="submission" date="2023-07" db="EMBL/GenBank/DDBJ databases">
        <title>Closed genoem sequence of Methanosarcinaceae archaeon Ac7.</title>
        <authorList>
            <person name="Poehlein A."/>
            <person name="Protasov E."/>
            <person name="Platt K."/>
            <person name="Reeh H."/>
            <person name="Daniel R."/>
            <person name="Brune A."/>
        </authorList>
    </citation>
    <scope>NUCLEOTIDE SEQUENCE [LARGE SCALE GENOMIC DNA]</scope>
    <source>
        <strain evidence="2 3">Ac7</strain>
    </source>
</reference>
<dbReference type="InterPro" id="IPR036519">
    <property type="entry name" value="UPF0058_sf"/>
</dbReference>
<evidence type="ECO:0000313" key="2">
    <source>
        <dbReference type="EMBL" id="WNY25643.1"/>
    </source>
</evidence>
<dbReference type="SUPFAM" id="SSF140371">
    <property type="entry name" value="Vng1086c-like"/>
    <property type="match status" value="1"/>
</dbReference>
<sequence>MKKRFEKHGYVREFNEYYELNISPIHVHKSKEEHKQAIFVLSSALAVVAEEQSGVYAAEKTSRQQRNIEKDGFEYREIDDIFDDRHSQKNNVVHRNDNKSSNKSSNKNDNTDDRRENGNIKNGRNKSEVGPEKQW</sequence>
<feature type="region of interest" description="Disordered" evidence="1">
    <location>
        <begin position="81"/>
        <end position="135"/>
    </location>
</feature>
<proteinExistence type="predicted"/>
<evidence type="ECO:0000313" key="3">
    <source>
        <dbReference type="Proteomes" id="UP001303587"/>
    </source>
</evidence>
<dbReference type="AlphaFoldDB" id="A0AA97A499"/>
<dbReference type="Pfam" id="PF01893">
    <property type="entry name" value="UPF0058"/>
    <property type="match status" value="1"/>
</dbReference>
<dbReference type="Gene3D" id="1.20.1270.110">
    <property type="entry name" value="Uncharacterised protein family UPF0058"/>
    <property type="match status" value="1"/>
</dbReference>
<accession>A0AA97A499</accession>
<keyword evidence="3" id="KW-1185">Reference proteome</keyword>
<organism evidence="2 3">
    <name type="scientific">Methanolapillus millepedarum</name>
    <dbReference type="NCBI Taxonomy" id="3028296"/>
    <lineage>
        <taxon>Archaea</taxon>
        <taxon>Methanobacteriati</taxon>
        <taxon>Methanobacteriota</taxon>
        <taxon>Stenosarchaea group</taxon>
        <taxon>Methanomicrobia</taxon>
        <taxon>Methanosarcinales</taxon>
        <taxon>Methanosarcinaceae</taxon>
        <taxon>Methanolapillus</taxon>
    </lineage>
</organism>
<protein>
    <submittedName>
        <fullName evidence="2">Uncharacterized protein</fullName>
    </submittedName>
</protein>
<dbReference type="PANTHER" id="PTHR42203:SF2">
    <property type="entry name" value="UPF0058 PROTEIN MJ1205"/>
    <property type="match status" value="1"/>
</dbReference>
<feature type="compositionally biased region" description="Basic and acidic residues" evidence="1">
    <location>
        <begin position="109"/>
        <end position="118"/>
    </location>
</feature>
<feature type="compositionally biased region" description="Basic and acidic residues" evidence="1">
    <location>
        <begin position="125"/>
        <end position="135"/>
    </location>
</feature>